<accession>I3XAF2</accession>
<name>I3XAF2_SINF2</name>
<dbReference type="EMBL" id="CP003563">
    <property type="protein sequence ID" value="AFL52858.1"/>
    <property type="molecule type" value="Genomic_DNA"/>
</dbReference>
<dbReference type="PATRIC" id="fig|1185652.3.peg.4484"/>
<dbReference type="KEGG" id="sfd:USDA257_c43190"/>
<dbReference type="Proteomes" id="UP000006180">
    <property type="component" value="Chromosome"/>
</dbReference>
<reference evidence="1 2" key="1">
    <citation type="journal article" date="2012" name="J. Bacteriol.">
        <title>Complete genome sequence of the broad-host-range strain Sinorhizobium fredii USDA257.</title>
        <authorList>
            <person name="Schuldes J."/>
            <person name="Rodriguez Orbegoso M."/>
            <person name="Schmeisser C."/>
            <person name="Krishnan H.B."/>
            <person name="Daniel R."/>
            <person name="Streit W.R."/>
        </authorList>
    </citation>
    <scope>NUCLEOTIDE SEQUENCE [LARGE SCALE GENOMIC DNA]</scope>
    <source>
        <strain evidence="1 2">USDA 257</strain>
    </source>
</reference>
<organism evidence="1 2">
    <name type="scientific">Sinorhizobium fredii (strain USDA 257)</name>
    <dbReference type="NCBI Taxonomy" id="1185652"/>
    <lineage>
        <taxon>Bacteria</taxon>
        <taxon>Pseudomonadati</taxon>
        <taxon>Pseudomonadota</taxon>
        <taxon>Alphaproteobacteria</taxon>
        <taxon>Hyphomicrobiales</taxon>
        <taxon>Rhizobiaceae</taxon>
        <taxon>Sinorhizobium/Ensifer group</taxon>
        <taxon>Sinorhizobium</taxon>
    </lineage>
</organism>
<dbReference type="AlphaFoldDB" id="I3XAF2"/>
<evidence type="ECO:0000313" key="1">
    <source>
        <dbReference type="EMBL" id="AFL52858.1"/>
    </source>
</evidence>
<gene>
    <name evidence="1" type="ORF">USDA257_c43190</name>
</gene>
<sequence length="63" mass="6105">MNNSKGADADIPVFAGGTATAGRGTARIGTEVGITAIVATAIAMTISVQPSAVLRQAQSSAGC</sequence>
<dbReference type="HOGENOM" id="CLU_2883509_0_0_5"/>
<proteinExistence type="predicted"/>
<protein>
    <submittedName>
        <fullName evidence="1">Uncharacterized protein</fullName>
    </submittedName>
</protein>
<evidence type="ECO:0000313" key="2">
    <source>
        <dbReference type="Proteomes" id="UP000006180"/>
    </source>
</evidence>